<proteinExistence type="predicted"/>
<dbReference type="Proteomes" id="UP000035642">
    <property type="component" value="Unassembled WGS sequence"/>
</dbReference>
<organism evidence="2 3">
    <name type="scientific">Angiostrongylus cantonensis</name>
    <name type="common">Rat lungworm</name>
    <dbReference type="NCBI Taxonomy" id="6313"/>
    <lineage>
        <taxon>Eukaryota</taxon>
        <taxon>Metazoa</taxon>
        <taxon>Ecdysozoa</taxon>
        <taxon>Nematoda</taxon>
        <taxon>Chromadorea</taxon>
        <taxon>Rhabditida</taxon>
        <taxon>Rhabditina</taxon>
        <taxon>Rhabditomorpha</taxon>
        <taxon>Strongyloidea</taxon>
        <taxon>Metastrongylidae</taxon>
        <taxon>Angiostrongylus</taxon>
    </lineage>
</organism>
<dbReference type="GO" id="GO:0008265">
    <property type="term" value="F:molybdenum cofactor sulfurtransferase activity"/>
    <property type="evidence" value="ECO:0007669"/>
    <property type="project" value="TreeGrafter"/>
</dbReference>
<reference evidence="3" key="2">
    <citation type="submission" date="2017-02" db="UniProtKB">
        <authorList>
            <consortium name="WormBaseParasite"/>
        </authorList>
    </citation>
    <scope>IDENTIFICATION</scope>
</reference>
<keyword evidence="2" id="KW-1185">Reference proteome</keyword>
<dbReference type="SUPFAM" id="SSF141673">
    <property type="entry name" value="MOSC N-terminal domain-like"/>
    <property type="match status" value="1"/>
</dbReference>
<protein>
    <submittedName>
        <fullName evidence="3">MOSC_N domain-containing protein</fullName>
    </submittedName>
</protein>
<dbReference type="Pfam" id="PF03476">
    <property type="entry name" value="MOSC_N"/>
    <property type="match status" value="1"/>
</dbReference>
<reference evidence="2" key="1">
    <citation type="submission" date="2012-09" db="EMBL/GenBank/DDBJ databases">
        <authorList>
            <person name="Martin A.A."/>
        </authorList>
    </citation>
    <scope>NUCLEOTIDE SEQUENCE</scope>
</reference>
<dbReference type="InterPro" id="IPR005303">
    <property type="entry name" value="MOCOS_middle"/>
</dbReference>
<dbReference type="InterPro" id="IPR015422">
    <property type="entry name" value="PyrdxlP-dep_Trfase_small"/>
</dbReference>
<feature type="domain" description="Molybdenum cofactor sulfurase middle" evidence="1">
    <location>
        <begin position="170"/>
        <end position="228"/>
    </location>
</feature>
<dbReference type="SUPFAM" id="SSF53383">
    <property type="entry name" value="PLP-dependent transferases"/>
    <property type="match status" value="1"/>
</dbReference>
<evidence type="ECO:0000313" key="3">
    <source>
        <dbReference type="WBParaSite" id="ACAC_0000586001-mRNA-1"/>
    </source>
</evidence>
<dbReference type="Gene3D" id="3.90.1150.10">
    <property type="entry name" value="Aspartate Aminotransferase, domain 1"/>
    <property type="match status" value="1"/>
</dbReference>
<dbReference type="GO" id="GO:0043545">
    <property type="term" value="P:molybdopterin cofactor metabolic process"/>
    <property type="evidence" value="ECO:0007669"/>
    <property type="project" value="TreeGrafter"/>
</dbReference>
<name>A0A0K0D715_ANGCA</name>
<dbReference type="WBParaSite" id="ACAC_0000586001-mRNA-1">
    <property type="protein sequence ID" value="ACAC_0000586001-mRNA-1"/>
    <property type="gene ID" value="ACAC_0000586001"/>
</dbReference>
<accession>A0A0K0D715</accession>
<dbReference type="PANTHER" id="PTHR14237:SF80">
    <property type="entry name" value="MOLYBDENUM COFACTOR SULFURASE"/>
    <property type="match status" value="1"/>
</dbReference>
<evidence type="ECO:0000259" key="1">
    <source>
        <dbReference type="Pfam" id="PF03476"/>
    </source>
</evidence>
<dbReference type="STRING" id="6313.A0A0K0D715"/>
<sequence length="241" mass="26963">MSGGIQEINKNTKKVAMVAYEMLAHKMHWNGRLAVKIYGWHDVIMQGPIIAFNLLRGDGSYTGYAETEKMANLFGIDLRTGCFCNSGACQKYLDLTNDQLSQIFEDGKECGDSRDIIDGRPTGAVRISFGRQSTREDVAALEQMIDCCFLGNQSSFHFDQPVKISNYSSVISCLVVYPVKSCRGIRCKKSYLTKLGLRFDRIFMIECCGLTLTQKRHQKLCKIATTVSSLKIRGSSCYVTV</sequence>
<dbReference type="InterPro" id="IPR015424">
    <property type="entry name" value="PyrdxlP-dep_Trfase"/>
</dbReference>
<dbReference type="PANTHER" id="PTHR14237">
    <property type="entry name" value="MOLYBDOPTERIN COFACTOR SULFURASE MOSC"/>
    <property type="match status" value="1"/>
</dbReference>
<dbReference type="AlphaFoldDB" id="A0A0K0D715"/>
<evidence type="ECO:0000313" key="2">
    <source>
        <dbReference type="Proteomes" id="UP000035642"/>
    </source>
</evidence>